<keyword evidence="6" id="KW-0436">Ligase</keyword>
<sequence>MHKIKCSPYSLIFWNEFKISPESCSYNVVVDQTITGPLDIALLEKSIDEFIADHVLFDSHLLDEDGQLFWVKNLTSGRLRRFSGIDEQQAFVRQAFDLERGPLYRFALFEIRQEEYELIIVVHHLIIDGPSLDQFIKGIEARYNGIVTSRPLGVKEISRINEKISRDSEELHRSGGDIFWKNRRHDFNRNHATAQLPGADRLNRQGNAIFFSLSKPELKNCRPDKPLRHVKPFHLFISAWGALLGRYGSTDTMQISFPVSIEAGRDFSLGAHINVAALPMRQLLSGTFRQLYEGNLKFFREARSASGGRYTELPTHQIVRACGVNLFDIGFAQTNLRDYAMQFGDCKTKANQRYFDDMGGASLLLEYCEYDDNFTFRLRYLRDVFSADQMHACSRHFHFFLRQLLLLPDVPIGILPPVDEQEQGTLTAPNPAETLRAHRAKGVEDAWSIEQRRDLGPAIDIGVMATRRFDPRRVCTVANIASQGLTVDASLTASLQAFCHARGLTVHALVQFSWHKILQVWSGASQTAVGSIVRERDFDKDGLDTCGPLYGAPLPLVLNWPQGATVDEMLSQIQRRIGELNTYCHSTPPTRQRGEDRLFHSLIAFENYPNALPAPRQLHARPSNSQQQLDYPLVITARHQQDELTLRFEYDADSFALVDIARLTEQFRNVLLALPGAGETPHGTLDIVSAEERYQLIHAWNPPASPVPDHGLAARFELMVERHGTRIALASETHQYDYQSVNRRANQLAHHIRQRYQQLTGLPLEEDTLIAVCMTRSLDTLIALLAVIKAGAAYVPMDPEAPSERQRYILADAGSRLVLTQAALLPGLQPCAPHAEWIVVDRHCAAHASEENPRVYRGPGHLANVIYTSGTTGHPKGVLIEQSSIIGLVVDSDTIRIDEQDTFLQMASLAFDTATMEIWGPLLNGARLAMSVEHEQLWSDSQLFEAFLREQQVTIGLITRSLFDHMFLSNPAQFSRFRYLLVGGEALTPEIMRQLANQPLRPEVILNGYGPTESTVLATTYSITDATSTESTSPIPIGRALKHRTCYVLDQHGNLLPRGAIGELCIGGGGLARGYLNLPSLTHDRFVSNPFVKDGQERMYKTGDLVRWSASGQLEYLGRNDLQVKIRGYRIELGEIEAKLLMHSDIKQCVVTAREQQGQSGRRHELLAWYVAASPLTVEHLSAWLTQELPDYMIPAHFIPLDSLPLTLNGKLDRAALHTLETRVDDASGLAPRSALEKNLHAAWCHVLGATQISVEDDFYRIGGDSILSILLTSELRKRAIVCTVRDVFEQRTIARLASWLENRQTTSRQISEQGTLSGQFPLLPIQSWFASQEFPRPHHWNQAFIVHVPVMQRSAVDDLIATLHARHDMLRANFQHDVTRITAQSYQKDLPAPRVVILDAAMGQQALENHLTKLQSGFDLTRGPLWCIAWIHNIAAADQQHLFFAAHHLVMDAISWRIIQDDVKTLSRGESLQKKGSSYRQWVAAVENYATEHSSQLAMWQRQIANQPNYWQRADIIADYHHTPIQLDTVQTSRMLRETATAFHTEINDLLLSALIIALQRWHGSRESWLTLEGHGREEINPNLDIRHTVGWFTCMYPIKLATEDTTIGTLRSIKESLRAIPDKGIGYGALKYTYTGDIDIGALKAHCLPPISFNYLGQFTSGESGGAWQLSINGCGTLVDPRNEDRNLINIAGGVFEQSLQLSLTSRLRHDVAQKLANDFTGALNEIIDLCASETSQEHSLFTPSDFPDTAIAPAELDRLQEKHKIENVYRATDVQRELMYFNRVDPDYQIDQAVFQIDGLFDPQRMADSWAHVAAQHDVLRAGFSDMGSPGNPHLFICKQVTVPIQIANWSVLDERAREDTLRQTILQQRNQPFDFEQPPLFRIFMARIDAERHILIFTFNHVLFDGWSFRTLLREIAAAYVSLREGVPAANRIRSFSPFPIFLRRDFNQQQARTFWGLYLQDAKQNQRLPSDATRTVDTRRHFRMRCVNSTLTLKQKDALYAFGKTHCYTANQLCQLAWMVTLSESLDEDDISIGSTMSERPTQVDDAEHLVGLFIASPVLRLTAIRQRSVADLLDDIARTQPDRQQFAFYDLNHYNQNWVPESPFGSLFVFQNMPELDLGSDPPFRISLLEAVSGSNHQTVFCLTPQSEGLQLQLFYDARELSEETAAQLLARFVSVLINMVTAPINPSTVQNTLLARGEM</sequence>
<dbReference type="RefSeq" id="WP_201078567.1">
    <property type="nucleotide sequence ID" value="NZ_CAJNAS010000006.1"/>
</dbReference>
<dbReference type="Gene3D" id="3.30.300.30">
    <property type="match status" value="1"/>
</dbReference>
<keyword evidence="7" id="KW-1185">Reference proteome</keyword>
<dbReference type="InterPro" id="IPR045851">
    <property type="entry name" value="AMP-bd_C_sf"/>
</dbReference>
<dbReference type="InterPro" id="IPR009081">
    <property type="entry name" value="PP-bd_ACP"/>
</dbReference>
<dbReference type="InterPro" id="IPR023213">
    <property type="entry name" value="CAT-like_dom_sf"/>
</dbReference>
<evidence type="ECO:0000256" key="4">
    <source>
        <dbReference type="ARBA" id="ARBA00022737"/>
    </source>
</evidence>
<dbReference type="PROSITE" id="PS00455">
    <property type="entry name" value="AMP_BINDING"/>
    <property type="match status" value="1"/>
</dbReference>
<dbReference type="FunFam" id="3.40.50.980:FF:000001">
    <property type="entry name" value="Non-ribosomal peptide synthetase"/>
    <property type="match status" value="1"/>
</dbReference>
<dbReference type="SUPFAM" id="SSF47336">
    <property type="entry name" value="ACP-like"/>
    <property type="match status" value="1"/>
</dbReference>
<proteinExistence type="predicted"/>
<dbReference type="InterPro" id="IPR000873">
    <property type="entry name" value="AMP-dep_synth/lig_dom"/>
</dbReference>
<dbReference type="PANTHER" id="PTHR45527:SF1">
    <property type="entry name" value="FATTY ACID SYNTHASE"/>
    <property type="match status" value="1"/>
</dbReference>
<comment type="caution">
    <text evidence="6">The sequence shown here is derived from an EMBL/GenBank/DDBJ whole genome shotgun (WGS) entry which is preliminary data.</text>
</comment>
<keyword evidence="3" id="KW-0597">Phosphoprotein</keyword>
<evidence type="ECO:0000256" key="1">
    <source>
        <dbReference type="ARBA" id="ARBA00001957"/>
    </source>
</evidence>
<dbReference type="GO" id="GO:0044550">
    <property type="term" value="P:secondary metabolite biosynthetic process"/>
    <property type="evidence" value="ECO:0007669"/>
    <property type="project" value="TreeGrafter"/>
</dbReference>
<organism evidence="6 7">
    <name type="scientific">Paraburkholderia domus</name>
    <dbReference type="NCBI Taxonomy" id="2793075"/>
    <lineage>
        <taxon>Bacteria</taxon>
        <taxon>Pseudomonadati</taxon>
        <taxon>Pseudomonadota</taxon>
        <taxon>Betaproteobacteria</taxon>
        <taxon>Burkholderiales</taxon>
        <taxon>Burkholderiaceae</taxon>
        <taxon>Paraburkholderia</taxon>
    </lineage>
</organism>
<dbReference type="InterPro" id="IPR025110">
    <property type="entry name" value="AMP-bd_C"/>
</dbReference>
<name>A0A9N8MQJ7_9BURK</name>
<dbReference type="Gene3D" id="2.30.38.10">
    <property type="entry name" value="Luciferase, Domain 3"/>
    <property type="match status" value="1"/>
</dbReference>
<dbReference type="SUPFAM" id="SSF52777">
    <property type="entry name" value="CoA-dependent acyltransferases"/>
    <property type="match status" value="7"/>
</dbReference>
<dbReference type="GO" id="GO:0016874">
    <property type="term" value="F:ligase activity"/>
    <property type="evidence" value="ECO:0007669"/>
    <property type="project" value="UniProtKB-KW"/>
</dbReference>
<dbReference type="InterPro" id="IPR010071">
    <property type="entry name" value="AA_adenyl_dom"/>
</dbReference>
<dbReference type="CDD" id="cd12117">
    <property type="entry name" value="A_NRPS_Srf_like"/>
    <property type="match status" value="1"/>
</dbReference>
<evidence type="ECO:0000256" key="2">
    <source>
        <dbReference type="ARBA" id="ARBA00022450"/>
    </source>
</evidence>
<dbReference type="EMBL" id="CAJNAS010000006">
    <property type="protein sequence ID" value="CAE6886298.1"/>
    <property type="molecule type" value="Genomic_DNA"/>
</dbReference>
<dbReference type="PROSITE" id="PS00012">
    <property type="entry name" value="PHOSPHOPANTETHEINE"/>
    <property type="match status" value="1"/>
</dbReference>
<dbReference type="InterPro" id="IPR010060">
    <property type="entry name" value="NRPS_synth"/>
</dbReference>
<dbReference type="InterPro" id="IPR020845">
    <property type="entry name" value="AMP-binding_CS"/>
</dbReference>
<protein>
    <submittedName>
        <fullName evidence="6">D-alanine--D-alanyl carrier protein ligase</fullName>
        <ecNumber evidence="6">6.2.1.54</ecNumber>
    </submittedName>
</protein>
<dbReference type="GO" id="GO:0031177">
    <property type="term" value="F:phosphopantetheine binding"/>
    <property type="evidence" value="ECO:0007669"/>
    <property type="project" value="TreeGrafter"/>
</dbReference>
<dbReference type="GO" id="GO:0005737">
    <property type="term" value="C:cytoplasm"/>
    <property type="evidence" value="ECO:0007669"/>
    <property type="project" value="TreeGrafter"/>
</dbReference>
<dbReference type="Gene3D" id="1.10.1200.10">
    <property type="entry name" value="ACP-like"/>
    <property type="match status" value="1"/>
</dbReference>
<comment type="cofactor">
    <cofactor evidence="1">
        <name>pantetheine 4'-phosphate</name>
        <dbReference type="ChEBI" id="CHEBI:47942"/>
    </cofactor>
</comment>
<dbReference type="Pfam" id="PF00550">
    <property type="entry name" value="PP-binding"/>
    <property type="match status" value="1"/>
</dbReference>
<dbReference type="Pfam" id="PF00501">
    <property type="entry name" value="AMP-binding"/>
    <property type="match status" value="1"/>
</dbReference>
<dbReference type="PROSITE" id="PS50075">
    <property type="entry name" value="CARRIER"/>
    <property type="match status" value="1"/>
</dbReference>
<dbReference type="Proteomes" id="UP000675121">
    <property type="component" value="Unassembled WGS sequence"/>
</dbReference>
<dbReference type="SUPFAM" id="SSF56801">
    <property type="entry name" value="Acetyl-CoA synthetase-like"/>
    <property type="match status" value="1"/>
</dbReference>
<dbReference type="Gene3D" id="3.40.50.980">
    <property type="match status" value="2"/>
</dbReference>
<keyword evidence="2" id="KW-0596">Phosphopantetheine</keyword>
<reference evidence="6" key="1">
    <citation type="submission" date="2021-02" db="EMBL/GenBank/DDBJ databases">
        <authorList>
            <person name="Vanwijnsberghe S."/>
        </authorList>
    </citation>
    <scope>NUCLEOTIDE SEQUENCE</scope>
    <source>
        <strain evidence="6">R-70211</strain>
    </source>
</reference>
<dbReference type="InterPro" id="IPR036736">
    <property type="entry name" value="ACP-like_sf"/>
</dbReference>
<feature type="domain" description="Carrier" evidence="5">
    <location>
        <begin position="1231"/>
        <end position="1305"/>
    </location>
</feature>
<gene>
    <name evidence="6" type="primary">dltA_3</name>
    <name evidence="6" type="ORF">R70211_02429</name>
</gene>
<accession>A0A9N8MQJ7</accession>
<dbReference type="NCBIfam" id="TIGR01720">
    <property type="entry name" value="NRPS-para261"/>
    <property type="match status" value="1"/>
</dbReference>
<dbReference type="PANTHER" id="PTHR45527">
    <property type="entry name" value="NONRIBOSOMAL PEPTIDE SYNTHETASE"/>
    <property type="match status" value="1"/>
</dbReference>
<dbReference type="EC" id="6.2.1.54" evidence="6"/>
<dbReference type="InterPro" id="IPR006162">
    <property type="entry name" value="Ppantetheine_attach_site"/>
</dbReference>
<dbReference type="NCBIfam" id="TIGR01733">
    <property type="entry name" value="AA-adenyl-dom"/>
    <property type="match status" value="1"/>
</dbReference>
<dbReference type="Gene3D" id="3.30.559.30">
    <property type="entry name" value="Nonribosomal peptide synthetase, condensation domain"/>
    <property type="match status" value="4"/>
</dbReference>
<evidence type="ECO:0000313" key="7">
    <source>
        <dbReference type="Proteomes" id="UP000675121"/>
    </source>
</evidence>
<dbReference type="Pfam" id="PF13193">
    <property type="entry name" value="AMP-binding_C"/>
    <property type="match status" value="1"/>
</dbReference>
<keyword evidence="4" id="KW-0677">Repeat</keyword>
<dbReference type="InterPro" id="IPR001242">
    <property type="entry name" value="Condensation_dom"/>
</dbReference>
<evidence type="ECO:0000256" key="3">
    <source>
        <dbReference type="ARBA" id="ARBA00022553"/>
    </source>
</evidence>
<evidence type="ECO:0000313" key="6">
    <source>
        <dbReference type="EMBL" id="CAE6886298.1"/>
    </source>
</evidence>
<dbReference type="GO" id="GO:0043041">
    <property type="term" value="P:amino acid activation for nonribosomal peptide biosynthetic process"/>
    <property type="evidence" value="ECO:0007669"/>
    <property type="project" value="TreeGrafter"/>
</dbReference>
<evidence type="ECO:0000259" key="5">
    <source>
        <dbReference type="PROSITE" id="PS50075"/>
    </source>
</evidence>
<dbReference type="Gene3D" id="3.30.559.10">
    <property type="entry name" value="Chloramphenicol acetyltransferase-like domain"/>
    <property type="match status" value="3"/>
</dbReference>
<dbReference type="Pfam" id="PF00668">
    <property type="entry name" value="Condensation"/>
    <property type="match status" value="4"/>
</dbReference>